<name>A0A6I4WAP4_9ACTN</name>
<proteinExistence type="predicted"/>
<gene>
    <name evidence="3" type="ORF">GQ466_22165</name>
</gene>
<organism evidence="3 4">
    <name type="scientific">Actinomadura rayongensis</name>
    <dbReference type="NCBI Taxonomy" id="1429076"/>
    <lineage>
        <taxon>Bacteria</taxon>
        <taxon>Bacillati</taxon>
        <taxon>Actinomycetota</taxon>
        <taxon>Actinomycetes</taxon>
        <taxon>Streptosporangiales</taxon>
        <taxon>Thermomonosporaceae</taxon>
        <taxon>Actinomadura</taxon>
    </lineage>
</organism>
<feature type="compositionally biased region" description="Pro residues" evidence="1">
    <location>
        <begin position="269"/>
        <end position="281"/>
    </location>
</feature>
<dbReference type="RefSeq" id="WP_161104933.1">
    <property type="nucleotide sequence ID" value="NZ_JBHLYI010000003.1"/>
</dbReference>
<reference evidence="3 4" key="1">
    <citation type="submission" date="2019-12" db="EMBL/GenBank/DDBJ databases">
        <title>Nocardia macrotermitis sp. nov. and Nocardia aurantia sp. nov., isolated from the gut of the fungus growing-termite Macrotermes natalensis.</title>
        <authorList>
            <person name="Christine B."/>
            <person name="Rene B."/>
        </authorList>
    </citation>
    <scope>NUCLEOTIDE SEQUENCE [LARGE SCALE GENOMIC DNA]</scope>
    <source>
        <strain evidence="3 4">DSM 102126</strain>
    </source>
</reference>
<accession>A0A6I4WAP4</accession>
<keyword evidence="2" id="KW-0812">Transmembrane</keyword>
<feature type="compositionally biased region" description="Low complexity" evidence="1">
    <location>
        <begin position="87"/>
        <end position="96"/>
    </location>
</feature>
<keyword evidence="4" id="KW-1185">Reference proteome</keyword>
<feature type="compositionally biased region" description="Pro residues" evidence="1">
    <location>
        <begin position="55"/>
        <end position="66"/>
    </location>
</feature>
<dbReference type="AlphaFoldDB" id="A0A6I4WAP4"/>
<sequence>MHCPTCGTSTPGTLGACPRCNTPLAGAPLGAPVLNGRGASGTEDGAGLGDGTVLVPPPPSWAPAPPDAHANGPAAPPSPFAAPPNGSPASTASTGPSAPPNGWGTTPATAGASFAGPPVPPNDLYAPPAAPHASPSEPPHEPGAPLNGLGAPPAGPPNGLGAPPAGPLNGSGASFGGPGAPHAPLNGSGAPSHAPLNGAGAPPAGPLDGPGASFGQPGAASAGAGAPFAGAPGSFGGGPQDPESTAAWTFDPDAYDDEDDDVTHRAAPPSAPPAPPAPPARPAWAEAQDDAGPAESIVPESWYAKPRRPSPEDESDATRALPPSPAPSPWASGADATQIAPGPPHGPPHGPQPGYGPPNGPGEPYGPPNGPYGQPSAGFGPPNAPLGQPNAPYGPPNDPYGPNAPYGGANPPGGGKRGGGTPKPLLVGVAVLVAVAVVAIAVVVWPDGKKDPSGAHGRPAASTSNTPVAEKKPISGPTRQQAAQLNALLNTSGEARRNLTAALAASAKCKTLPAAIGAYQRVAERRQAQLQRTEALKVDHLPNGERMRGYLRQSFQSSLEVDQALLRWAQGNQRKCKGKPRPNAAHAPGRADAERRATQNKQRFVALWNPVARRTGNPTRAWNTV</sequence>
<dbReference type="EMBL" id="WUTW01000005">
    <property type="protein sequence ID" value="MXQ66728.1"/>
    <property type="molecule type" value="Genomic_DNA"/>
</dbReference>
<dbReference type="Proteomes" id="UP000431901">
    <property type="component" value="Unassembled WGS sequence"/>
</dbReference>
<feature type="compositionally biased region" description="Low complexity" evidence="1">
    <location>
        <begin position="400"/>
        <end position="409"/>
    </location>
</feature>
<keyword evidence="2" id="KW-0472">Membrane</keyword>
<feature type="compositionally biased region" description="Low complexity" evidence="1">
    <location>
        <begin position="194"/>
        <end position="232"/>
    </location>
</feature>
<keyword evidence="2" id="KW-1133">Transmembrane helix</keyword>
<comment type="caution">
    <text evidence="3">The sequence shown here is derived from an EMBL/GenBank/DDBJ whole genome shotgun (WGS) entry which is preliminary data.</text>
</comment>
<feature type="region of interest" description="Disordered" evidence="1">
    <location>
        <begin position="35"/>
        <end position="419"/>
    </location>
</feature>
<evidence type="ECO:0000256" key="2">
    <source>
        <dbReference type="SAM" id="Phobius"/>
    </source>
</evidence>
<feature type="compositionally biased region" description="Pro residues" evidence="1">
    <location>
        <begin position="74"/>
        <end position="86"/>
    </location>
</feature>
<evidence type="ECO:0000256" key="1">
    <source>
        <dbReference type="SAM" id="MobiDB-lite"/>
    </source>
</evidence>
<feature type="compositionally biased region" description="Low complexity" evidence="1">
    <location>
        <begin position="143"/>
        <end position="172"/>
    </location>
</feature>
<evidence type="ECO:0000313" key="4">
    <source>
        <dbReference type="Proteomes" id="UP000431901"/>
    </source>
</evidence>
<feature type="region of interest" description="Disordered" evidence="1">
    <location>
        <begin position="573"/>
        <end position="598"/>
    </location>
</feature>
<dbReference type="OrthoDB" id="3763497at2"/>
<feature type="compositionally biased region" description="Gly residues" evidence="1">
    <location>
        <begin position="410"/>
        <end position="419"/>
    </location>
</feature>
<feature type="compositionally biased region" description="Pro residues" evidence="1">
    <location>
        <begin position="341"/>
        <end position="370"/>
    </location>
</feature>
<feature type="region of interest" description="Disordered" evidence="1">
    <location>
        <begin position="447"/>
        <end position="479"/>
    </location>
</feature>
<evidence type="ECO:0000313" key="3">
    <source>
        <dbReference type="EMBL" id="MXQ66728.1"/>
    </source>
</evidence>
<feature type="transmembrane region" description="Helical" evidence="2">
    <location>
        <begin position="425"/>
        <end position="445"/>
    </location>
</feature>
<protein>
    <submittedName>
        <fullName evidence="3">Uncharacterized protein</fullName>
    </submittedName>
</protein>